<dbReference type="EMBL" id="JBHTBH010000006">
    <property type="protein sequence ID" value="MFC7328871.1"/>
    <property type="molecule type" value="Genomic_DNA"/>
</dbReference>
<accession>A0ABW2KI14</accession>
<dbReference type="RefSeq" id="WP_379871526.1">
    <property type="nucleotide sequence ID" value="NZ_JBHTBH010000006.1"/>
</dbReference>
<evidence type="ECO:0000313" key="1">
    <source>
        <dbReference type="EMBL" id="MFC7328871.1"/>
    </source>
</evidence>
<gene>
    <name evidence="1" type="ORF">ACFQRF_14070</name>
</gene>
<protein>
    <submittedName>
        <fullName evidence="1">Uncharacterized protein</fullName>
    </submittedName>
</protein>
<sequence length="160" mass="17882">MNTNDSATAPDLYEMTIGVYATPEAVRDTVTRFGELLDAEARAGRAVRWDVGVVDATGYADPDGDLPLTDYHDDLPEQWRLENPGQDPGKRAVHEIRVGLFVTEERGHEIGERLTHVLCPDHLHSGACPIPWSAGYTVPVDDRHRDYLEHRYAHVRPSGQ</sequence>
<dbReference type="Proteomes" id="UP001596540">
    <property type="component" value="Unassembled WGS sequence"/>
</dbReference>
<proteinExistence type="predicted"/>
<name>A0ABW2KI14_9ACTN</name>
<reference evidence="2" key="1">
    <citation type="journal article" date="2019" name="Int. J. Syst. Evol. Microbiol.">
        <title>The Global Catalogue of Microorganisms (GCM) 10K type strain sequencing project: providing services to taxonomists for standard genome sequencing and annotation.</title>
        <authorList>
            <consortium name="The Broad Institute Genomics Platform"/>
            <consortium name="The Broad Institute Genome Sequencing Center for Infectious Disease"/>
            <person name="Wu L."/>
            <person name="Ma J."/>
        </authorList>
    </citation>
    <scope>NUCLEOTIDE SEQUENCE [LARGE SCALE GENOMIC DNA]</scope>
    <source>
        <strain evidence="2">CGMCC 4.7382</strain>
    </source>
</reference>
<organism evidence="1 2">
    <name type="scientific">Marinactinospora rubrisoli</name>
    <dbReference type="NCBI Taxonomy" id="2715399"/>
    <lineage>
        <taxon>Bacteria</taxon>
        <taxon>Bacillati</taxon>
        <taxon>Actinomycetota</taxon>
        <taxon>Actinomycetes</taxon>
        <taxon>Streptosporangiales</taxon>
        <taxon>Nocardiopsidaceae</taxon>
        <taxon>Marinactinospora</taxon>
    </lineage>
</organism>
<comment type="caution">
    <text evidence="1">The sequence shown here is derived from an EMBL/GenBank/DDBJ whole genome shotgun (WGS) entry which is preliminary data.</text>
</comment>
<evidence type="ECO:0000313" key="2">
    <source>
        <dbReference type="Proteomes" id="UP001596540"/>
    </source>
</evidence>
<keyword evidence="2" id="KW-1185">Reference proteome</keyword>